<dbReference type="GO" id="GO:0005657">
    <property type="term" value="C:replication fork"/>
    <property type="evidence" value="ECO:0007669"/>
    <property type="project" value="TreeGrafter"/>
</dbReference>
<reference evidence="2" key="2">
    <citation type="journal article" date="2024" name="Plant">
        <title>Genomic evolution and insights into agronomic trait innovations of Sesamum species.</title>
        <authorList>
            <person name="Miao H."/>
            <person name="Wang L."/>
            <person name="Qu L."/>
            <person name="Liu H."/>
            <person name="Sun Y."/>
            <person name="Le M."/>
            <person name="Wang Q."/>
            <person name="Wei S."/>
            <person name="Zheng Y."/>
            <person name="Lin W."/>
            <person name="Duan Y."/>
            <person name="Cao H."/>
            <person name="Xiong S."/>
            <person name="Wang X."/>
            <person name="Wei L."/>
            <person name="Li C."/>
            <person name="Ma Q."/>
            <person name="Ju M."/>
            <person name="Zhao R."/>
            <person name="Li G."/>
            <person name="Mu C."/>
            <person name="Tian Q."/>
            <person name="Mei H."/>
            <person name="Zhang T."/>
            <person name="Gao T."/>
            <person name="Zhang H."/>
        </authorList>
    </citation>
    <scope>NUCLEOTIDE SEQUENCE</scope>
    <source>
        <strain evidence="2">K16</strain>
    </source>
</reference>
<dbReference type="CDD" id="cd18809">
    <property type="entry name" value="SF1_C_RecD"/>
    <property type="match status" value="1"/>
</dbReference>
<dbReference type="EMBL" id="JACGWL010000004">
    <property type="protein sequence ID" value="KAK4404332.1"/>
    <property type="molecule type" value="Genomic_DNA"/>
</dbReference>
<accession>A0AAE1X2V9</accession>
<dbReference type="PANTHER" id="PTHR23274:SF51">
    <property type="entry name" value="OS03G0423850 PROTEIN"/>
    <property type="match status" value="1"/>
</dbReference>
<sequence length="168" mass="19067">FLIENGDNSLMQLINETYPELKEKYNDCTYLKERAILAPKNSDVDEINSMMLSMLPELKKGASVMLMRNLNQSLDLCNGTRLIVSKMGEKVLEAHVITGSHMGEEVLIPRNVLTTTHSQTFVPIKRRQFPIKLAFAMTIHKSQGQTLDRLGLYLPEPVFTTWTRARGS</sequence>
<dbReference type="Proteomes" id="UP001289374">
    <property type="component" value="Unassembled WGS sequence"/>
</dbReference>
<dbReference type="GO" id="GO:0006260">
    <property type="term" value="P:DNA replication"/>
    <property type="evidence" value="ECO:0007669"/>
    <property type="project" value="TreeGrafter"/>
</dbReference>
<evidence type="ECO:0000313" key="3">
    <source>
        <dbReference type="Proteomes" id="UP001289374"/>
    </source>
</evidence>
<name>A0AAE1X2V9_9LAMI</name>
<evidence type="ECO:0000259" key="1">
    <source>
        <dbReference type="Pfam" id="PF21530"/>
    </source>
</evidence>
<dbReference type="Pfam" id="PF21530">
    <property type="entry name" value="Pif1_2B_dom"/>
    <property type="match status" value="1"/>
</dbReference>
<comment type="caution">
    <text evidence="2">The sequence shown here is derived from an EMBL/GenBank/DDBJ whole genome shotgun (WGS) entry which is preliminary data.</text>
</comment>
<dbReference type="InterPro" id="IPR049163">
    <property type="entry name" value="Pif1-like_2B_dom"/>
</dbReference>
<dbReference type="Gene3D" id="2.30.30.940">
    <property type="match status" value="1"/>
</dbReference>
<reference evidence="2" key="1">
    <citation type="submission" date="2020-06" db="EMBL/GenBank/DDBJ databases">
        <authorList>
            <person name="Li T."/>
            <person name="Hu X."/>
            <person name="Zhang T."/>
            <person name="Song X."/>
            <person name="Zhang H."/>
            <person name="Dai N."/>
            <person name="Sheng W."/>
            <person name="Hou X."/>
            <person name="Wei L."/>
        </authorList>
    </citation>
    <scope>NUCLEOTIDE SEQUENCE</scope>
    <source>
        <strain evidence="2">K16</strain>
        <tissue evidence="2">Leaf</tissue>
    </source>
</reference>
<keyword evidence="3" id="KW-1185">Reference proteome</keyword>
<evidence type="ECO:0000313" key="2">
    <source>
        <dbReference type="EMBL" id="KAK4404332.1"/>
    </source>
</evidence>
<protein>
    <submittedName>
        <fullName evidence="2">ATP-dependent DNA helicase PIF1</fullName>
    </submittedName>
</protein>
<dbReference type="InterPro" id="IPR027417">
    <property type="entry name" value="P-loop_NTPase"/>
</dbReference>
<dbReference type="AlphaFoldDB" id="A0AAE1X2V9"/>
<organism evidence="2 3">
    <name type="scientific">Sesamum angolense</name>
    <dbReference type="NCBI Taxonomy" id="2727404"/>
    <lineage>
        <taxon>Eukaryota</taxon>
        <taxon>Viridiplantae</taxon>
        <taxon>Streptophyta</taxon>
        <taxon>Embryophyta</taxon>
        <taxon>Tracheophyta</taxon>
        <taxon>Spermatophyta</taxon>
        <taxon>Magnoliopsida</taxon>
        <taxon>eudicotyledons</taxon>
        <taxon>Gunneridae</taxon>
        <taxon>Pentapetalae</taxon>
        <taxon>asterids</taxon>
        <taxon>lamiids</taxon>
        <taxon>Lamiales</taxon>
        <taxon>Pedaliaceae</taxon>
        <taxon>Sesamum</taxon>
    </lineage>
</organism>
<dbReference type="Gene3D" id="3.40.50.300">
    <property type="entry name" value="P-loop containing nucleotide triphosphate hydrolases"/>
    <property type="match status" value="1"/>
</dbReference>
<dbReference type="SUPFAM" id="SSF52540">
    <property type="entry name" value="P-loop containing nucleoside triphosphate hydrolases"/>
    <property type="match status" value="1"/>
</dbReference>
<keyword evidence="2" id="KW-0347">Helicase</keyword>
<keyword evidence="2" id="KW-0378">Hydrolase</keyword>
<feature type="domain" description="DNA helicase Pif1-like 2B" evidence="1">
    <location>
        <begin position="57"/>
        <end position="86"/>
    </location>
</feature>
<proteinExistence type="predicted"/>
<keyword evidence="2" id="KW-0067">ATP-binding</keyword>
<keyword evidence="2" id="KW-0547">Nucleotide-binding</keyword>
<gene>
    <name evidence="2" type="ORF">Sango_0801800</name>
</gene>
<dbReference type="PANTHER" id="PTHR23274">
    <property type="entry name" value="DNA HELICASE-RELATED"/>
    <property type="match status" value="1"/>
</dbReference>
<feature type="non-terminal residue" evidence="2">
    <location>
        <position position="1"/>
    </location>
</feature>
<dbReference type="GO" id="GO:0004386">
    <property type="term" value="F:helicase activity"/>
    <property type="evidence" value="ECO:0007669"/>
    <property type="project" value="UniProtKB-KW"/>
</dbReference>